<evidence type="ECO:0000313" key="3">
    <source>
        <dbReference type="Proteomes" id="UP000007881"/>
    </source>
</evidence>
<reference evidence="2 3" key="1">
    <citation type="submission" date="2012-02" db="EMBL/GenBank/DDBJ databases">
        <title>Complete genome sequence of Phycisphaera mikurensis NBRC 102666.</title>
        <authorList>
            <person name="Ankai A."/>
            <person name="Hosoyama A."/>
            <person name="Terui Y."/>
            <person name="Sekine M."/>
            <person name="Fukai R."/>
            <person name="Kato Y."/>
            <person name="Nakamura S."/>
            <person name="Yamada-Narita S."/>
            <person name="Kawakoshi A."/>
            <person name="Fukunaga Y."/>
            <person name="Yamazaki S."/>
            <person name="Fujita N."/>
        </authorList>
    </citation>
    <scope>NUCLEOTIDE SEQUENCE [LARGE SCALE GENOMIC DNA]</scope>
    <source>
        <strain evidence="3">NBRC 102666 / KCTC 22515 / FYK2301M01</strain>
    </source>
</reference>
<dbReference type="TCDB" id="9.B.155.3.2">
    <property type="family name" value="the putative beta barrel porin-3 (bbp3) family"/>
</dbReference>
<dbReference type="AlphaFoldDB" id="I0IHM7"/>
<dbReference type="KEGG" id="phm:PSMK_26060"/>
<protein>
    <submittedName>
        <fullName evidence="2">Uncharacterized protein</fullName>
    </submittedName>
</protein>
<accession>I0IHM7</accession>
<dbReference type="RefSeq" id="WP_014437978.1">
    <property type="nucleotide sequence ID" value="NC_017080.1"/>
</dbReference>
<organism evidence="2 3">
    <name type="scientific">Phycisphaera mikurensis (strain NBRC 102666 / KCTC 22515 / FYK2301M01)</name>
    <dbReference type="NCBI Taxonomy" id="1142394"/>
    <lineage>
        <taxon>Bacteria</taxon>
        <taxon>Pseudomonadati</taxon>
        <taxon>Planctomycetota</taxon>
        <taxon>Phycisphaerae</taxon>
        <taxon>Phycisphaerales</taxon>
        <taxon>Phycisphaeraceae</taxon>
        <taxon>Phycisphaera</taxon>
    </lineage>
</organism>
<name>I0IHM7_PHYMF</name>
<evidence type="ECO:0000313" key="2">
    <source>
        <dbReference type="EMBL" id="BAM04765.1"/>
    </source>
</evidence>
<proteinExistence type="predicted"/>
<feature type="chain" id="PRO_5003629304" evidence="1">
    <location>
        <begin position="37"/>
        <end position="362"/>
    </location>
</feature>
<sequence length="362" mass="39462">MPLPHPVPTRRGLSRCARALRRCLLLPALAAATAQAQTGTALLTSYWEPGQVLAVQGDSTRVPTETRGPGEATDTDIWASRTRLRARVGSDGSPGEGAAGGMLFGHEYTHVDFSGGGESVPERLVRQEMDVGFTLDEQTFYVGGDGLFSGAWTPALEVGFGHASTNPYEDDRGWYGLASVQAERVSANGNRLLLGLTYDGNRSTLPDLPLPLVLFRKPLSIDPQTGRPSAAEIGLTLGYPETRLIYKPDTRWTLSAGFSQLDAFTALASYRVNEHVTVLAGYGGFYDQFHDADTKERRRIFVVGQRLEVGATITPVQRLSFTLTGGWGFGQQLRRGYDLRSTEEIQEFDDAAFVRVAARLSF</sequence>
<gene>
    <name evidence="2" type="ordered locus">PSMK_26060</name>
</gene>
<dbReference type="STRING" id="1142394.PSMK_26060"/>
<keyword evidence="1" id="KW-0732">Signal</keyword>
<dbReference type="OrthoDB" id="212671at2"/>
<dbReference type="EMBL" id="AP012338">
    <property type="protein sequence ID" value="BAM04765.1"/>
    <property type="molecule type" value="Genomic_DNA"/>
</dbReference>
<feature type="signal peptide" evidence="1">
    <location>
        <begin position="1"/>
        <end position="36"/>
    </location>
</feature>
<keyword evidence="3" id="KW-1185">Reference proteome</keyword>
<dbReference type="Proteomes" id="UP000007881">
    <property type="component" value="Chromosome"/>
</dbReference>
<evidence type="ECO:0000256" key="1">
    <source>
        <dbReference type="SAM" id="SignalP"/>
    </source>
</evidence>
<dbReference type="HOGENOM" id="CLU_764736_0_0_0"/>